<comment type="caution">
    <text evidence="2">The sequence shown here is derived from an EMBL/GenBank/DDBJ whole genome shotgun (WGS) entry which is preliminary data.</text>
</comment>
<dbReference type="CDD" id="cd03443">
    <property type="entry name" value="PaaI_thioesterase"/>
    <property type="match status" value="1"/>
</dbReference>
<proteinExistence type="predicted"/>
<feature type="domain" description="Acyl-CoA thioesterase-like N-terminal HotDog" evidence="1">
    <location>
        <begin position="54"/>
        <end position="135"/>
    </location>
</feature>
<dbReference type="EMBL" id="NPEV01000079">
    <property type="protein sequence ID" value="RAI24315.1"/>
    <property type="molecule type" value="Genomic_DNA"/>
</dbReference>
<dbReference type="InterPro" id="IPR029069">
    <property type="entry name" value="HotDog_dom_sf"/>
</dbReference>
<dbReference type="RefSeq" id="WP_111436660.1">
    <property type="nucleotide sequence ID" value="NZ_JACIGG010000041.1"/>
</dbReference>
<evidence type="ECO:0000313" key="3">
    <source>
        <dbReference type="Proteomes" id="UP000249299"/>
    </source>
</evidence>
<dbReference type="Pfam" id="PF13622">
    <property type="entry name" value="4HBT_3"/>
    <property type="match status" value="1"/>
</dbReference>
<dbReference type="GO" id="GO:0016790">
    <property type="term" value="F:thiolester hydrolase activity"/>
    <property type="evidence" value="ECO:0007669"/>
    <property type="project" value="UniProtKB-ARBA"/>
</dbReference>
<keyword evidence="3" id="KW-1185">Reference proteome</keyword>
<dbReference type="InterPro" id="IPR003736">
    <property type="entry name" value="PAAI_dom"/>
</dbReference>
<dbReference type="AlphaFoldDB" id="A0A327JI67"/>
<dbReference type="OrthoDB" id="9813158at2"/>
<dbReference type="NCBIfam" id="TIGR00369">
    <property type="entry name" value="unchar_dom_1"/>
    <property type="match status" value="1"/>
</dbReference>
<dbReference type="Proteomes" id="UP000249299">
    <property type="component" value="Unassembled WGS sequence"/>
</dbReference>
<sequence>MTVCLPELERANDLLAASPFAHWLRTEAVEAHGRIAVRMHVDEHHIGNPFLRAVQGGIVASLMDYAASLTLSLYLGRAELLRPLSVNVSYLRSVRDRDCLADAQIVRLGRRVATLTTRAWQDDAEKPCAVSQYTFVLS</sequence>
<dbReference type="Gene3D" id="3.10.129.10">
    <property type="entry name" value="Hotdog Thioesterase"/>
    <property type="match status" value="1"/>
</dbReference>
<protein>
    <recommendedName>
        <fullName evidence="1">Acyl-CoA thioesterase-like N-terminal HotDog domain-containing protein</fullName>
    </recommendedName>
</protein>
<dbReference type="SUPFAM" id="SSF54637">
    <property type="entry name" value="Thioesterase/thiol ester dehydrase-isomerase"/>
    <property type="match status" value="1"/>
</dbReference>
<dbReference type="InterPro" id="IPR049449">
    <property type="entry name" value="TesB_ACOT8-like_N"/>
</dbReference>
<gene>
    <name evidence="2" type="ORF">CH339_22415</name>
</gene>
<name>A0A327JI67_9HYPH</name>
<evidence type="ECO:0000313" key="2">
    <source>
        <dbReference type="EMBL" id="RAI24315.1"/>
    </source>
</evidence>
<organism evidence="2 3">
    <name type="scientific">Rhodobium orientis</name>
    <dbReference type="NCBI Taxonomy" id="34017"/>
    <lineage>
        <taxon>Bacteria</taxon>
        <taxon>Pseudomonadati</taxon>
        <taxon>Pseudomonadota</taxon>
        <taxon>Alphaproteobacteria</taxon>
        <taxon>Hyphomicrobiales</taxon>
        <taxon>Rhodobiaceae</taxon>
        <taxon>Rhodobium</taxon>
    </lineage>
</organism>
<accession>A0A327JI67</accession>
<evidence type="ECO:0000259" key="1">
    <source>
        <dbReference type="Pfam" id="PF13622"/>
    </source>
</evidence>
<reference evidence="2 3" key="1">
    <citation type="submission" date="2017-07" db="EMBL/GenBank/DDBJ databases">
        <title>Draft Genome Sequences of Select Purple Nonsulfur Bacteria.</title>
        <authorList>
            <person name="Lasarre B."/>
            <person name="Mckinlay J.B."/>
        </authorList>
    </citation>
    <scope>NUCLEOTIDE SEQUENCE [LARGE SCALE GENOMIC DNA]</scope>
    <source>
        <strain evidence="2 3">DSM 11290</strain>
    </source>
</reference>